<dbReference type="SUPFAM" id="SSF88713">
    <property type="entry name" value="Glycoside hydrolase/deacetylase"/>
    <property type="match status" value="1"/>
</dbReference>
<dbReference type="PANTHER" id="PTHR10587:SF125">
    <property type="entry name" value="POLYSACCHARIDE DEACETYLASE YHEN-RELATED"/>
    <property type="match status" value="1"/>
</dbReference>
<keyword evidence="3" id="KW-1185">Reference proteome</keyword>
<evidence type="ECO:0000313" key="2">
    <source>
        <dbReference type="EMBL" id="BBK23344.1"/>
    </source>
</evidence>
<dbReference type="InterPro" id="IPR011330">
    <property type="entry name" value="Glyco_hydro/deAcase_b/a-brl"/>
</dbReference>
<dbReference type="KEGG" id="aarg:Aargi30884_22470"/>
<dbReference type="PROSITE" id="PS51677">
    <property type="entry name" value="NODB"/>
    <property type="match status" value="1"/>
</dbReference>
<dbReference type="Proteomes" id="UP000464754">
    <property type="component" value="Chromosome"/>
</dbReference>
<dbReference type="Gene3D" id="3.20.20.370">
    <property type="entry name" value="Glycoside hydrolase/deacetylase"/>
    <property type="match status" value="1"/>
</dbReference>
<dbReference type="InterPro" id="IPR050248">
    <property type="entry name" value="Polysacc_deacetylase_ArnD"/>
</dbReference>
<dbReference type="Pfam" id="PF01522">
    <property type="entry name" value="Polysacc_deac_1"/>
    <property type="match status" value="1"/>
</dbReference>
<dbReference type="CDD" id="cd10944">
    <property type="entry name" value="CE4_SmPgdA_like"/>
    <property type="match status" value="1"/>
</dbReference>
<gene>
    <name evidence="2" type="ORF">Aargi30884_22470</name>
</gene>
<proteinExistence type="predicted"/>
<dbReference type="RefSeq" id="WP_118277578.1">
    <property type="nucleotide sequence ID" value="NZ_AP019695.1"/>
</dbReference>
<dbReference type="InterPro" id="IPR002509">
    <property type="entry name" value="NODB_dom"/>
</dbReference>
<protein>
    <recommendedName>
        <fullName evidence="1">NodB homology domain-containing protein</fullName>
    </recommendedName>
</protein>
<dbReference type="GO" id="GO:0016810">
    <property type="term" value="F:hydrolase activity, acting on carbon-nitrogen (but not peptide) bonds"/>
    <property type="evidence" value="ECO:0007669"/>
    <property type="project" value="InterPro"/>
</dbReference>
<dbReference type="AlphaFoldDB" id="A0A6N4TLG7"/>
<accession>A0A6N4TLG7</accession>
<dbReference type="GO" id="GO:0005975">
    <property type="term" value="P:carbohydrate metabolic process"/>
    <property type="evidence" value="ECO:0007669"/>
    <property type="project" value="InterPro"/>
</dbReference>
<dbReference type="EMBL" id="AP019695">
    <property type="protein sequence ID" value="BBK23344.1"/>
    <property type="molecule type" value="Genomic_DNA"/>
</dbReference>
<reference evidence="3" key="1">
    <citation type="submission" date="2019-05" db="EMBL/GenBank/DDBJ databases">
        <title>Complete genome sequencing of Absiella argi strain JCM 30884.</title>
        <authorList>
            <person name="Sakamoto M."/>
            <person name="Murakami T."/>
            <person name="Mori H."/>
        </authorList>
    </citation>
    <scope>NUCLEOTIDE SEQUENCE [LARGE SCALE GENOMIC DNA]</scope>
    <source>
        <strain evidence="3">JCM 30884</strain>
    </source>
</reference>
<organism evidence="2 3">
    <name type="scientific">Amedibacterium intestinale</name>
    <dbReference type="NCBI Taxonomy" id="2583452"/>
    <lineage>
        <taxon>Bacteria</taxon>
        <taxon>Bacillati</taxon>
        <taxon>Bacillota</taxon>
        <taxon>Erysipelotrichia</taxon>
        <taxon>Erysipelotrichales</taxon>
        <taxon>Erysipelotrichaceae</taxon>
        <taxon>Amedibacterium</taxon>
    </lineage>
</organism>
<name>A0A6N4TLG7_9FIRM</name>
<evidence type="ECO:0000259" key="1">
    <source>
        <dbReference type="PROSITE" id="PS51677"/>
    </source>
</evidence>
<feature type="domain" description="NodB homology" evidence="1">
    <location>
        <begin position="41"/>
        <end position="233"/>
    </location>
</feature>
<dbReference type="PANTHER" id="PTHR10587">
    <property type="entry name" value="GLYCOSYL TRANSFERASE-RELATED"/>
    <property type="match status" value="1"/>
</dbReference>
<evidence type="ECO:0000313" key="3">
    <source>
        <dbReference type="Proteomes" id="UP000464754"/>
    </source>
</evidence>
<sequence length="248" mass="28419">MDKKTWNKILLSCFCFLGLVAISSYFVHKQDHPVSKQSTHKIMYLTFDDGPSQHTQEVLDILKKYNAKATFFVTGEKKEYEYLIKEEYKQGHAIGIHTFSHDYGKIYSSPEAYFKDIEKMNDVIEKQIGHKVKILRFPGGSSNTVSRKYCDGIMTQLTKDVLNKGYQYYDWNASNGDGNSNLSVSTLVDTGQKEVGEQEVVMVLMHDGAGSEETVKALPSLLEYYQKQGYEFRIIDDSTPEFHHHVNN</sequence>